<dbReference type="CDD" id="cd22534">
    <property type="entry name" value="KH-II_Era"/>
    <property type="match status" value="1"/>
</dbReference>
<evidence type="ECO:0000256" key="2">
    <source>
        <dbReference type="ARBA" id="ARBA00020484"/>
    </source>
</evidence>
<dbReference type="NCBIfam" id="TIGR00436">
    <property type="entry name" value="era"/>
    <property type="match status" value="1"/>
</dbReference>
<keyword evidence="7" id="KW-0699">rRNA-binding</keyword>
<keyword evidence="13" id="KW-1185">Reference proteome</keyword>
<dbReference type="InterPro" id="IPR005225">
    <property type="entry name" value="Small_GTP-bd"/>
</dbReference>
<evidence type="ECO:0000313" key="12">
    <source>
        <dbReference type="EMBL" id="NGZ90304.1"/>
    </source>
</evidence>
<gene>
    <name evidence="7" type="primary">era</name>
    <name evidence="12" type="ORF">G7034_08560</name>
</gene>
<feature type="region of interest" description="G1" evidence="8">
    <location>
        <begin position="12"/>
        <end position="19"/>
    </location>
</feature>
<dbReference type="Pfam" id="PF07650">
    <property type="entry name" value="KH_2"/>
    <property type="match status" value="1"/>
</dbReference>
<evidence type="ECO:0000256" key="7">
    <source>
        <dbReference type="HAMAP-Rule" id="MF_00367"/>
    </source>
</evidence>
<dbReference type="Gene3D" id="3.30.300.20">
    <property type="match status" value="1"/>
</dbReference>
<dbReference type="GO" id="GO:0070181">
    <property type="term" value="F:small ribosomal subunit rRNA binding"/>
    <property type="evidence" value="ECO:0007669"/>
    <property type="project" value="UniProtKB-UniRule"/>
</dbReference>
<dbReference type="PROSITE" id="PS51713">
    <property type="entry name" value="G_ERA"/>
    <property type="match status" value="1"/>
</dbReference>
<dbReference type="GO" id="GO:0000028">
    <property type="term" value="P:ribosomal small subunit assembly"/>
    <property type="evidence" value="ECO:0007669"/>
    <property type="project" value="TreeGrafter"/>
</dbReference>
<dbReference type="GO" id="GO:0003924">
    <property type="term" value="F:GTPase activity"/>
    <property type="evidence" value="ECO:0007669"/>
    <property type="project" value="UniProtKB-UniRule"/>
</dbReference>
<feature type="binding site" evidence="7">
    <location>
        <begin position="59"/>
        <end position="63"/>
    </location>
    <ligand>
        <name>GTP</name>
        <dbReference type="ChEBI" id="CHEBI:37565"/>
    </ligand>
</feature>
<dbReference type="Gene3D" id="3.40.50.300">
    <property type="entry name" value="P-loop containing nucleotide triphosphate hydrolases"/>
    <property type="match status" value="1"/>
</dbReference>
<feature type="binding site" evidence="7">
    <location>
        <begin position="120"/>
        <end position="123"/>
    </location>
    <ligand>
        <name>GTP</name>
        <dbReference type="ChEBI" id="CHEBI:37565"/>
    </ligand>
</feature>
<evidence type="ECO:0000256" key="1">
    <source>
        <dbReference type="ARBA" id="ARBA00007921"/>
    </source>
</evidence>
<dbReference type="GO" id="GO:0005525">
    <property type="term" value="F:GTP binding"/>
    <property type="evidence" value="ECO:0007669"/>
    <property type="project" value="UniProtKB-UniRule"/>
</dbReference>
<keyword evidence="3 7" id="KW-0690">Ribosome biogenesis</keyword>
<dbReference type="InterPro" id="IPR015946">
    <property type="entry name" value="KH_dom-like_a/b"/>
</dbReference>
<comment type="similarity">
    <text evidence="1 7 8 9">Belongs to the TRAFAC class TrmE-Era-EngA-EngB-Septin-like GTPase superfamily. Era GTPase family.</text>
</comment>
<dbReference type="Proteomes" id="UP000643701">
    <property type="component" value="Unassembled WGS sequence"/>
</dbReference>
<dbReference type="SUPFAM" id="SSF54814">
    <property type="entry name" value="Prokaryotic type KH domain (KH-domain type II)"/>
    <property type="match status" value="1"/>
</dbReference>
<feature type="region of interest" description="G4" evidence="8">
    <location>
        <begin position="120"/>
        <end position="123"/>
    </location>
</feature>
<dbReference type="InterPro" id="IPR030388">
    <property type="entry name" value="G_ERA_dom"/>
</dbReference>
<organism evidence="12 13">
    <name type="scientific">Psychroflexus maritimus</name>
    <dbReference type="NCBI Taxonomy" id="2714865"/>
    <lineage>
        <taxon>Bacteria</taxon>
        <taxon>Pseudomonadati</taxon>
        <taxon>Bacteroidota</taxon>
        <taxon>Flavobacteriia</taxon>
        <taxon>Flavobacteriales</taxon>
        <taxon>Flavobacteriaceae</taxon>
        <taxon>Psychroflexus</taxon>
    </lineage>
</organism>
<evidence type="ECO:0000259" key="10">
    <source>
        <dbReference type="PROSITE" id="PS50823"/>
    </source>
</evidence>
<dbReference type="InterPro" id="IPR005662">
    <property type="entry name" value="GTPase_Era-like"/>
</dbReference>
<dbReference type="EMBL" id="JAANAS010000061">
    <property type="protein sequence ID" value="NGZ90304.1"/>
    <property type="molecule type" value="Genomic_DNA"/>
</dbReference>
<keyword evidence="7" id="KW-0472">Membrane</keyword>
<dbReference type="CDD" id="cd04163">
    <property type="entry name" value="Era"/>
    <property type="match status" value="1"/>
</dbReference>
<evidence type="ECO:0000313" key="13">
    <source>
        <dbReference type="Proteomes" id="UP000643701"/>
    </source>
</evidence>
<feature type="domain" description="KH type-2" evidence="10">
    <location>
        <begin position="201"/>
        <end position="277"/>
    </location>
</feature>
<evidence type="ECO:0000256" key="5">
    <source>
        <dbReference type="ARBA" id="ARBA00022884"/>
    </source>
</evidence>
<dbReference type="FunFam" id="3.30.300.20:FF:000003">
    <property type="entry name" value="GTPase Era"/>
    <property type="match status" value="1"/>
</dbReference>
<evidence type="ECO:0000256" key="4">
    <source>
        <dbReference type="ARBA" id="ARBA00022741"/>
    </source>
</evidence>
<comment type="caution">
    <text evidence="12">The sequence shown here is derived from an EMBL/GenBank/DDBJ whole genome shotgun (WGS) entry which is preliminary data.</text>
</comment>
<feature type="domain" description="Era-type G" evidence="11">
    <location>
        <begin position="4"/>
        <end position="170"/>
    </location>
</feature>
<accession>A0A967E332</accession>
<comment type="subcellular location">
    <subcellularLocation>
        <location evidence="7">Cytoplasm</location>
    </subcellularLocation>
    <subcellularLocation>
        <location evidence="7">Cell membrane</location>
        <topology evidence="7">Peripheral membrane protein</topology>
    </subcellularLocation>
</comment>
<dbReference type="InterPro" id="IPR006073">
    <property type="entry name" value="GTP-bd"/>
</dbReference>
<dbReference type="GO" id="GO:0005829">
    <property type="term" value="C:cytosol"/>
    <property type="evidence" value="ECO:0007669"/>
    <property type="project" value="TreeGrafter"/>
</dbReference>
<comment type="subunit">
    <text evidence="7">Monomer.</text>
</comment>
<dbReference type="InterPro" id="IPR009019">
    <property type="entry name" value="KH_sf_prok-type"/>
</dbReference>
<dbReference type="SUPFAM" id="SSF52540">
    <property type="entry name" value="P-loop containing nucleoside triphosphate hydrolases"/>
    <property type="match status" value="1"/>
</dbReference>
<dbReference type="InterPro" id="IPR004044">
    <property type="entry name" value="KH_dom_type_2"/>
</dbReference>
<evidence type="ECO:0000259" key="11">
    <source>
        <dbReference type="PROSITE" id="PS51713"/>
    </source>
</evidence>
<feature type="region of interest" description="G2" evidence="8">
    <location>
        <begin position="38"/>
        <end position="42"/>
    </location>
</feature>
<feature type="binding site" evidence="7">
    <location>
        <begin position="12"/>
        <end position="19"/>
    </location>
    <ligand>
        <name>GTP</name>
        <dbReference type="ChEBI" id="CHEBI:37565"/>
    </ligand>
</feature>
<keyword evidence="7" id="KW-1003">Cell membrane</keyword>
<dbReference type="PANTHER" id="PTHR42698">
    <property type="entry name" value="GTPASE ERA"/>
    <property type="match status" value="1"/>
</dbReference>
<name>A0A967E332_9FLAO</name>
<protein>
    <recommendedName>
        <fullName evidence="2 7">GTPase Era</fullName>
    </recommendedName>
</protein>
<comment type="function">
    <text evidence="7">An essential GTPase that binds both GDP and GTP, with rapid nucleotide exchange. Plays a role in 16S rRNA processing and 30S ribosomal subunit biogenesis and possibly also in cell cycle regulation and energy metabolism.</text>
</comment>
<proteinExistence type="inferred from homology"/>
<dbReference type="Pfam" id="PF01926">
    <property type="entry name" value="MMR_HSR1"/>
    <property type="match status" value="1"/>
</dbReference>
<evidence type="ECO:0000256" key="3">
    <source>
        <dbReference type="ARBA" id="ARBA00022517"/>
    </source>
</evidence>
<keyword evidence="7" id="KW-0963">Cytoplasm</keyword>
<dbReference type="NCBIfam" id="TIGR00231">
    <property type="entry name" value="small_GTP"/>
    <property type="match status" value="1"/>
</dbReference>
<dbReference type="GO" id="GO:0043024">
    <property type="term" value="F:ribosomal small subunit binding"/>
    <property type="evidence" value="ECO:0007669"/>
    <property type="project" value="TreeGrafter"/>
</dbReference>
<dbReference type="RefSeq" id="WP_166400551.1">
    <property type="nucleotide sequence ID" value="NZ_JAANAS010000061.1"/>
</dbReference>
<keyword evidence="5 7" id="KW-0694">RNA-binding</keyword>
<dbReference type="HAMAP" id="MF_00367">
    <property type="entry name" value="GTPase_Era"/>
    <property type="match status" value="1"/>
</dbReference>
<dbReference type="PANTHER" id="PTHR42698:SF1">
    <property type="entry name" value="GTPASE ERA, MITOCHONDRIAL"/>
    <property type="match status" value="1"/>
</dbReference>
<dbReference type="PRINTS" id="PR00326">
    <property type="entry name" value="GTP1OBG"/>
</dbReference>
<evidence type="ECO:0000256" key="9">
    <source>
        <dbReference type="RuleBase" id="RU003761"/>
    </source>
</evidence>
<feature type="region of interest" description="G3" evidence="8">
    <location>
        <begin position="59"/>
        <end position="62"/>
    </location>
</feature>
<reference evidence="12" key="1">
    <citation type="submission" date="2020-03" db="EMBL/GenBank/DDBJ databases">
        <title>Psychroflexus Maritimus sp. nov., isolate from marine sediment.</title>
        <authorList>
            <person name="Zhong Y.-L."/>
        </authorList>
    </citation>
    <scope>NUCLEOTIDE SEQUENCE</scope>
    <source>
        <strain evidence="12">C1</strain>
    </source>
</reference>
<dbReference type="PROSITE" id="PS50823">
    <property type="entry name" value="KH_TYPE_2"/>
    <property type="match status" value="1"/>
</dbReference>
<dbReference type="NCBIfam" id="NF000908">
    <property type="entry name" value="PRK00089.1"/>
    <property type="match status" value="1"/>
</dbReference>
<feature type="region of interest" description="G5" evidence="8">
    <location>
        <begin position="149"/>
        <end position="151"/>
    </location>
</feature>
<sequence length="293" mass="33570">MAHKAGFINIVGNPNVGKSTLMNAFVGEELSIINAKAQTTRHRILGIVNGEDFQAIFSDTPGIIKPAYQLQDAMMDFVKSAFDDADVLIYLVEIGEKALKDENFLHKIKAAEMPVLLLLNKIDLANEGVLEEQVNYWQEQVPNAEIFAISATQKFGVPQVFKRIVELLPDSPAFYPKDQLTDKPERFFVNEAIREKILKHYKKEIPYSVEVDTESFEEEENIINIRSIIMTERESQKGILIGHKGKGLTRIGSEARRDLERFFGKKIFLDIYVKVEKNWRNDSRKLRQFGYDD</sequence>
<evidence type="ECO:0000256" key="8">
    <source>
        <dbReference type="PROSITE-ProRule" id="PRU01050"/>
    </source>
</evidence>
<keyword evidence="4 7" id="KW-0547">Nucleotide-binding</keyword>
<dbReference type="AlphaFoldDB" id="A0A967E332"/>
<keyword evidence="6 7" id="KW-0342">GTP-binding</keyword>
<dbReference type="GO" id="GO:0005886">
    <property type="term" value="C:plasma membrane"/>
    <property type="evidence" value="ECO:0007669"/>
    <property type="project" value="UniProtKB-SubCell"/>
</dbReference>
<dbReference type="InterPro" id="IPR027417">
    <property type="entry name" value="P-loop_NTPase"/>
</dbReference>
<evidence type="ECO:0000256" key="6">
    <source>
        <dbReference type="ARBA" id="ARBA00023134"/>
    </source>
</evidence>